<dbReference type="InterPro" id="IPR000408">
    <property type="entry name" value="Reg_chr_condens"/>
</dbReference>
<evidence type="ECO:0000313" key="4">
    <source>
        <dbReference type="Proteomes" id="UP000092993"/>
    </source>
</evidence>
<dbReference type="InterPro" id="IPR051210">
    <property type="entry name" value="Ub_ligase/GEF_domain"/>
</dbReference>
<dbReference type="Gene3D" id="2.130.10.30">
    <property type="entry name" value="Regulator of chromosome condensation 1/beta-lactamase-inhibitor protein II"/>
    <property type="match status" value="2"/>
</dbReference>
<evidence type="ECO:0000256" key="2">
    <source>
        <dbReference type="PROSITE-ProRule" id="PRU00235"/>
    </source>
</evidence>
<dbReference type="OrthoDB" id="5370059at2759"/>
<proteinExistence type="predicted"/>
<comment type="caution">
    <text evidence="3">The sequence shown here is derived from an EMBL/GenBank/DDBJ whole genome shotgun (WGS) entry which is preliminary data.</text>
</comment>
<dbReference type="Proteomes" id="UP000092993">
    <property type="component" value="Unassembled WGS sequence"/>
</dbReference>
<dbReference type="PRINTS" id="PR00633">
    <property type="entry name" value="RCCNDNSATION"/>
</dbReference>
<dbReference type="PROSITE" id="PS50012">
    <property type="entry name" value="RCC1_3"/>
    <property type="match status" value="4"/>
</dbReference>
<feature type="repeat" description="RCC1" evidence="2">
    <location>
        <begin position="4"/>
        <end position="64"/>
    </location>
</feature>
<feature type="repeat" description="RCC1" evidence="2">
    <location>
        <begin position="212"/>
        <end position="273"/>
    </location>
</feature>
<feature type="repeat" description="RCC1" evidence="2">
    <location>
        <begin position="380"/>
        <end position="434"/>
    </location>
</feature>
<keyword evidence="1" id="KW-0677">Repeat</keyword>
<dbReference type="STRING" id="5627.A0A1C7LV27"/>
<dbReference type="InterPro" id="IPR009091">
    <property type="entry name" value="RCC1/BLIP-II"/>
</dbReference>
<organism evidence="3 4">
    <name type="scientific">Grifola frondosa</name>
    <name type="common">Maitake</name>
    <name type="synonym">Polyporus frondosus</name>
    <dbReference type="NCBI Taxonomy" id="5627"/>
    <lineage>
        <taxon>Eukaryota</taxon>
        <taxon>Fungi</taxon>
        <taxon>Dikarya</taxon>
        <taxon>Basidiomycota</taxon>
        <taxon>Agaricomycotina</taxon>
        <taxon>Agaricomycetes</taxon>
        <taxon>Polyporales</taxon>
        <taxon>Grifolaceae</taxon>
        <taxon>Grifola</taxon>
    </lineage>
</organism>
<dbReference type="SUPFAM" id="SSF50985">
    <property type="entry name" value="RCC1/BLIP-II"/>
    <property type="match status" value="2"/>
</dbReference>
<dbReference type="PANTHER" id="PTHR22870:SF466">
    <property type="entry name" value="ANKYRIN REPEAT-CONTAINING PROTEIN"/>
    <property type="match status" value="1"/>
</dbReference>
<feature type="repeat" description="RCC1" evidence="2">
    <location>
        <begin position="316"/>
        <end position="374"/>
    </location>
</feature>
<evidence type="ECO:0000256" key="1">
    <source>
        <dbReference type="ARBA" id="ARBA00022737"/>
    </source>
</evidence>
<dbReference type="PANTHER" id="PTHR22870">
    <property type="entry name" value="REGULATOR OF CHROMOSOME CONDENSATION"/>
    <property type="match status" value="1"/>
</dbReference>
<reference evidence="3 4" key="1">
    <citation type="submission" date="2016-03" db="EMBL/GenBank/DDBJ databases">
        <title>Whole genome sequencing of Grifola frondosa 9006-11.</title>
        <authorList>
            <person name="Min B."/>
            <person name="Park H."/>
            <person name="Kim J.-G."/>
            <person name="Cho H."/>
            <person name="Oh Y.-L."/>
            <person name="Kong W.-S."/>
            <person name="Choi I.-G."/>
        </authorList>
    </citation>
    <scope>NUCLEOTIDE SEQUENCE [LARGE SCALE GENOMIC DNA]</scope>
    <source>
        <strain evidence="3 4">9006-11</strain>
    </source>
</reference>
<protein>
    <submittedName>
        <fullName evidence="3">Secretion-regulating guanine nucleotide exchange factor</fullName>
    </submittedName>
</protein>
<sequence length="434" mass="45869">MPPGCLLSAGSNARGQLGTGNLDDAYTFSSCVFDGFPAGTLPASTENVTHVSCGANHTLVLLDRRCGLELWGCGDGSKGQLGPSYIADVQASGGSMCVFRQLDLQLHKEGLQNYVVRHVAAGWETSYVILSRPGSSDVLISMGADNFGALGSVMRHAEGSSVLRPFHVVNLGSALGLSANATHTVAIQFLVPGPHHVLVQIEVALQDGPKEQYLVGWGTSRHGQLGEVVSTSGRPLSFSPLPRTITLRDGGPELGHVTSASLGNQHTVLLHSSGRLSTLGSDRKAQLRGLETLKDVAAIGCTWNGTYAVVRTAGQDRVMATGSSTHGQLGRQLRAENDTHHAPLAAVEFPPSLTTWRVVKMACGSEHVLCLLASSDSAEAEVWGWGWNEHGNLGIGHTENGEVPVMIWQTCPEDGGRAADVWSGCGTSWIFVKR</sequence>
<dbReference type="EMBL" id="LUGG01000020">
    <property type="protein sequence ID" value="OBZ68623.1"/>
    <property type="molecule type" value="Genomic_DNA"/>
</dbReference>
<evidence type="ECO:0000313" key="3">
    <source>
        <dbReference type="EMBL" id="OBZ68623.1"/>
    </source>
</evidence>
<keyword evidence="4" id="KW-1185">Reference proteome</keyword>
<accession>A0A1C7LV27</accession>
<gene>
    <name evidence="3" type="primary">Sergef</name>
    <name evidence="3" type="ORF">A0H81_11462</name>
</gene>
<dbReference type="Pfam" id="PF00415">
    <property type="entry name" value="RCC1"/>
    <property type="match status" value="3"/>
</dbReference>
<dbReference type="PROSITE" id="PS00626">
    <property type="entry name" value="RCC1_2"/>
    <property type="match status" value="1"/>
</dbReference>
<name>A0A1C7LV27_GRIFR</name>
<dbReference type="OMA" id="ACRNICD"/>
<dbReference type="AlphaFoldDB" id="A0A1C7LV27"/>